<dbReference type="CDD" id="cd11072">
    <property type="entry name" value="CYP71-like"/>
    <property type="match status" value="1"/>
</dbReference>
<evidence type="ECO:0000256" key="8">
    <source>
        <dbReference type="ARBA" id="ARBA00023004"/>
    </source>
</evidence>
<feature type="region of interest" description="Disordered" evidence="13">
    <location>
        <begin position="528"/>
        <end position="564"/>
    </location>
</feature>
<reference evidence="15" key="1">
    <citation type="submission" date="2020-07" db="EMBL/GenBank/DDBJ databases">
        <title>Genome sequence and genetic diversity analysis of an under-domesticated orphan crop, white fonio (Digitaria exilis).</title>
        <authorList>
            <person name="Bennetzen J.L."/>
            <person name="Chen S."/>
            <person name="Ma X."/>
            <person name="Wang X."/>
            <person name="Yssel A.E.J."/>
            <person name="Chaluvadi S.R."/>
            <person name="Johnson M."/>
            <person name="Gangashetty P."/>
            <person name="Hamidou F."/>
            <person name="Sanogo M.D."/>
            <person name="Zwaenepoel A."/>
            <person name="Wallace J."/>
            <person name="Van De Peer Y."/>
            <person name="Van Deynze A."/>
        </authorList>
    </citation>
    <scope>NUCLEOTIDE SEQUENCE</scope>
    <source>
        <tissue evidence="15">Leaves</tissue>
    </source>
</reference>
<comment type="caution">
    <text evidence="15">The sequence shown here is derived from an EMBL/GenBank/DDBJ whole genome shotgun (WGS) entry which is preliminary data.</text>
</comment>
<dbReference type="PANTHER" id="PTHR47956:SF80">
    <property type="entry name" value="CYTOCHROME P450 71B10"/>
    <property type="match status" value="1"/>
</dbReference>
<dbReference type="AlphaFoldDB" id="A0A835FV67"/>
<dbReference type="GO" id="GO:0005506">
    <property type="term" value="F:iron ion binding"/>
    <property type="evidence" value="ECO:0007669"/>
    <property type="project" value="InterPro"/>
</dbReference>
<evidence type="ECO:0000256" key="4">
    <source>
        <dbReference type="ARBA" id="ARBA00022692"/>
    </source>
</evidence>
<keyword evidence="6 14" id="KW-1133">Transmembrane helix</keyword>
<dbReference type="InterPro" id="IPR001128">
    <property type="entry name" value="Cyt_P450"/>
</dbReference>
<comment type="subcellular location">
    <subcellularLocation>
        <location evidence="1">Membrane</location>
        <topology evidence="1">Single-pass membrane protein</topology>
    </subcellularLocation>
</comment>
<evidence type="ECO:0000256" key="10">
    <source>
        <dbReference type="ARBA" id="ARBA00023136"/>
    </source>
</evidence>
<evidence type="ECO:0000256" key="5">
    <source>
        <dbReference type="ARBA" id="ARBA00022723"/>
    </source>
</evidence>
<evidence type="ECO:0000256" key="13">
    <source>
        <dbReference type="SAM" id="MobiDB-lite"/>
    </source>
</evidence>
<feature type="region of interest" description="Disordered" evidence="13">
    <location>
        <begin position="37"/>
        <end position="57"/>
    </location>
</feature>
<evidence type="ECO:0000256" key="3">
    <source>
        <dbReference type="ARBA" id="ARBA00022617"/>
    </source>
</evidence>
<dbReference type="GO" id="GO:0004497">
    <property type="term" value="F:monooxygenase activity"/>
    <property type="evidence" value="ECO:0007669"/>
    <property type="project" value="UniProtKB-KW"/>
</dbReference>
<dbReference type="PRINTS" id="PR00385">
    <property type="entry name" value="P450"/>
</dbReference>
<dbReference type="EMBL" id="JACEFO010000191">
    <property type="protein sequence ID" value="KAF8776571.1"/>
    <property type="molecule type" value="Genomic_DNA"/>
</dbReference>
<dbReference type="Gene3D" id="1.10.630.10">
    <property type="entry name" value="Cytochrome P450"/>
    <property type="match status" value="1"/>
</dbReference>
<organism evidence="15 16">
    <name type="scientific">Digitaria exilis</name>
    <dbReference type="NCBI Taxonomy" id="1010633"/>
    <lineage>
        <taxon>Eukaryota</taxon>
        <taxon>Viridiplantae</taxon>
        <taxon>Streptophyta</taxon>
        <taxon>Embryophyta</taxon>
        <taxon>Tracheophyta</taxon>
        <taxon>Spermatophyta</taxon>
        <taxon>Magnoliopsida</taxon>
        <taxon>Liliopsida</taxon>
        <taxon>Poales</taxon>
        <taxon>Poaceae</taxon>
        <taxon>PACMAD clade</taxon>
        <taxon>Panicoideae</taxon>
        <taxon>Panicodae</taxon>
        <taxon>Paniceae</taxon>
        <taxon>Anthephorinae</taxon>
        <taxon>Digitaria</taxon>
    </lineage>
</organism>
<dbReference type="Pfam" id="PF00067">
    <property type="entry name" value="p450"/>
    <property type="match status" value="1"/>
</dbReference>
<protein>
    <recommendedName>
        <fullName evidence="17">Cytochrome P450</fullName>
    </recommendedName>
</protein>
<dbReference type="GO" id="GO:0020037">
    <property type="term" value="F:heme binding"/>
    <property type="evidence" value="ECO:0007669"/>
    <property type="project" value="InterPro"/>
</dbReference>
<name>A0A835FV67_9POAL</name>
<feature type="compositionally biased region" description="Low complexity" evidence="13">
    <location>
        <begin position="37"/>
        <end position="46"/>
    </location>
</feature>
<dbReference type="GO" id="GO:0016705">
    <property type="term" value="F:oxidoreductase activity, acting on paired donors, with incorporation or reduction of molecular oxygen"/>
    <property type="evidence" value="ECO:0007669"/>
    <property type="project" value="InterPro"/>
</dbReference>
<dbReference type="FunFam" id="1.10.630.10:FF:000043">
    <property type="entry name" value="Cytochrome P450 99A2"/>
    <property type="match status" value="1"/>
</dbReference>
<keyword evidence="10 14" id="KW-0472">Membrane</keyword>
<keyword evidence="7 12" id="KW-0560">Oxidoreductase</keyword>
<proteinExistence type="inferred from homology"/>
<dbReference type="Proteomes" id="UP000636709">
    <property type="component" value="Unassembled WGS sequence"/>
</dbReference>
<keyword evidence="5 11" id="KW-0479">Metal-binding</keyword>
<keyword evidence="9 12" id="KW-0503">Monooxygenase</keyword>
<evidence type="ECO:0008006" key="17">
    <source>
        <dbReference type="Google" id="ProtNLM"/>
    </source>
</evidence>
<dbReference type="PROSITE" id="PS00086">
    <property type="entry name" value="CYTOCHROME_P450"/>
    <property type="match status" value="1"/>
</dbReference>
<comment type="cofactor">
    <cofactor evidence="11">
        <name>heme</name>
        <dbReference type="ChEBI" id="CHEBI:30413"/>
    </cofactor>
</comment>
<dbReference type="PRINTS" id="PR00463">
    <property type="entry name" value="EP450I"/>
</dbReference>
<keyword evidence="8 11" id="KW-0408">Iron</keyword>
<dbReference type="InterPro" id="IPR036396">
    <property type="entry name" value="Cyt_P450_sf"/>
</dbReference>
<gene>
    <name evidence="15" type="ORF">HU200_003289</name>
</gene>
<evidence type="ECO:0000313" key="15">
    <source>
        <dbReference type="EMBL" id="KAF8776571.1"/>
    </source>
</evidence>
<feature type="binding site" description="axial binding residue" evidence="11">
    <location>
        <position position="480"/>
    </location>
    <ligand>
        <name>heme</name>
        <dbReference type="ChEBI" id="CHEBI:30413"/>
    </ligand>
    <ligandPart>
        <name>Fe</name>
        <dbReference type="ChEBI" id="CHEBI:18248"/>
    </ligandPart>
</feature>
<dbReference type="SUPFAM" id="SSF48264">
    <property type="entry name" value="Cytochrome P450"/>
    <property type="match status" value="1"/>
</dbReference>
<evidence type="ECO:0000256" key="14">
    <source>
        <dbReference type="SAM" id="Phobius"/>
    </source>
</evidence>
<keyword evidence="16" id="KW-1185">Reference proteome</keyword>
<keyword evidence="3 11" id="KW-0349">Heme</keyword>
<feature type="transmembrane region" description="Helical" evidence="14">
    <location>
        <begin position="12"/>
        <end position="33"/>
    </location>
</feature>
<evidence type="ECO:0000256" key="12">
    <source>
        <dbReference type="RuleBase" id="RU000461"/>
    </source>
</evidence>
<evidence type="ECO:0000256" key="7">
    <source>
        <dbReference type="ARBA" id="ARBA00023002"/>
    </source>
</evidence>
<evidence type="ECO:0000313" key="16">
    <source>
        <dbReference type="Proteomes" id="UP000636709"/>
    </source>
</evidence>
<evidence type="ECO:0000256" key="9">
    <source>
        <dbReference type="ARBA" id="ARBA00023033"/>
    </source>
</evidence>
<dbReference type="PANTHER" id="PTHR47956">
    <property type="entry name" value="CYTOCHROME P450 71B11-RELATED"/>
    <property type="match status" value="1"/>
</dbReference>
<dbReference type="InterPro" id="IPR017972">
    <property type="entry name" value="Cyt_P450_CS"/>
</dbReference>
<evidence type="ECO:0000256" key="2">
    <source>
        <dbReference type="ARBA" id="ARBA00010617"/>
    </source>
</evidence>
<dbReference type="InterPro" id="IPR002401">
    <property type="entry name" value="Cyt_P450_E_grp-I"/>
</dbReference>
<evidence type="ECO:0000256" key="11">
    <source>
        <dbReference type="PIRSR" id="PIRSR602401-1"/>
    </source>
</evidence>
<dbReference type="OrthoDB" id="2789670at2759"/>
<keyword evidence="4 14" id="KW-0812">Transmembrane</keyword>
<sequence length="564" mass="63092">MLDDLLPQQWKLLLPTTVLLAMLPLLSIILLTATRHRSTTTTTGTTNRHRHPPGPPRLPIIGNLHQIIMLVGRGQLPHQRLRDLARRHGPVMALRLGTVPAVVVSSAEAARDVLRTHDGDCCSRPDTPGPRRLSYEHNDVAFSPYSEQWRERRKLMVVEFLSKRRIQDTWYAREAEVDKLISGLASAGREPVLLEEHVFRYMDGIVGTVAFGNIYGTEHLAYKEHFHHAIADAMVVRSSFTFEDYFPNALGRLADRLTGAAALRERVFRDFDSYFELMLEHHLNNPSDSSSYAGDNGDAGRGLIDVLIGLMKEHEGSSSLKFTRDVVKALLTNTFIGAVDTGAVTIVWAMAELVRHPHILKKAQHEIRDMVGNNKARVERDDLPKLKYLKHVVKETLRLHPALPLLVPRETMRRIEVAGYDVAVGTRVLVNAWAIGRDPASWGDHPEEFDPERFDGEDGMSGLSRARFEFLPFGAGRRMCPGIDMGVATTEFTLANLLYCFDWELPEGMGSEDVSMEEAGGLTVHRKVPLLLPPGPSSSKPATAKQPSPKATLEEGDQEKHYFL</sequence>
<dbReference type="InterPro" id="IPR050193">
    <property type="entry name" value="Cytochrome_P450_71"/>
</dbReference>
<evidence type="ECO:0000256" key="1">
    <source>
        <dbReference type="ARBA" id="ARBA00004167"/>
    </source>
</evidence>
<comment type="similarity">
    <text evidence="2 12">Belongs to the cytochrome P450 family.</text>
</comment>
<accession>A0A835FV67</accession>
<dbReference type="GO" id="GO:0016020">
    <property type="term" value="C:membrane"/>
    <property type="evidence" value="ECO:0007669"/>
    <property type="project" value="UniProtKB-SubCell"/>
</dbReference>
<evidence type="ECO:0000256" key="6">
    <source>
        <dbReference type="ARBA" id="ARBA00022989"/>
    </source>
</evidence>